<dbReference type="Proteomes" id="UP000474175">
    <property type="component" value="Unassembled WGS sequence"/>
</dbReference>
<proteinExistence type="predicted"/>
<sequence length="123" mass="13642">MKALIRLIVVVVILGGAALYFYTQYNHSSFTPQTVDLAVDCSDMDNILVTSTVNVSVQNLSTRSHNDISVKIRAYDESGKLLKEKFTTFSRTLPAKGFFDKPVTLPAETKRCDCKIVSSHPVN</sequence>
<dbReference type="RefSeq" id="WP_163949324.1">
    <property type="nucleotide sequence ID" value="NZ_JAAFZH010000005.1"/>
</dbReference>
<keyword evidence="1" id="KW-0812">Transmembrane</keyword>
<reference evidence="2 3" key="1">
    <citation type="submission" date="2020-02" db="EMBL/GenBank/DDBJ databases">
        <title>Draft genome sequence of two Spirosoma agri KCTC 52727 and Spirosoma terrae KCTC 52035.</title>
        <authorList>
            <person name="Rojas J."/>
            <person name="Ambika Manirajan B."/>
            <person name="Suarez C."/>
            <person name="Ratering S."/>
            <person name="Schnell S."/>
        </authorList>
    </citation>
    <scope>NUCLEOTIDE SEQUENCE [LARGE SCALE GENOMIC DNA]</scope>
    <source>
        <strain evidence="2 3">KCTC 52035</strain>
    </source>
</reference>
<feature type="transmembrane region" description="Helical" evidence="1">
    <location>
        <begin position="7"/>
        <end position="25"/>
    </location>
</feature>
<evidence type="ECO:0000313" key="2">
    <source>
        <dbReference type="EMBL" id="NDU96051.1"/>
    </source>
</evidence>
<keyword evidence="1" id="KW-1133">Transmembrane helix</keyword>
<dbReference type="EMBL" id="JAAFZH010000005">
    <property type="protein sequence ID" value="NDU96051.1"/>
    <property type="molecule type" value="Genomic_DNA"/>
</dbReference>
<keyword evidence="1" id="KW-0472">Membrane</keyword>
<name>A0A6L9LA63_9BACT</name>
<dbReference type="AlphaFoldDB" id="A0A6L9LA63"/>
<evidence type="ECO:0000313" key="3">
    <source>
        <dbReference type="Proteomes" id="UP000474175"/>
    </source>
</evidence>
<gene>
    <name evidence="2" type="ORF">GK108_14305</name>
</gene>
<protein>
    <recommendedName>
        <fullName evidence="4">DUF3426 domain-containing protein</fullName>
    </recommendedName>
</protein>
<evidence type="ECO:0000256" key="1">
    <source>
        <dbReference type="SAM" id="Phobius"/>
    </source>
</evidence>
<organism evidence="2 3">
    <name type="scientific">Spirosoma terrae</name>
    <dbReference type="NCBI Taxonomy" id="1968276"/>
    <lineage>
        <taxon>Bacteria</taxon>
        <taxon>Pseudomonadati</taxon>
        <taxon>Bacteroidota</taxon>
        <taxon>Cytophagia</taxon>
        <taxon>Cytophagales</taxon>
        <taxon>Cytophagaceae</taxon>
        <taxon>Spirosoma</taxon>
    </lineage>
</organism>
<comment type="caution">
    <text evidence="2">The sequence shown here is derived from an EMBL/GenBank/DDBJ whole genome shotgun (WGS) entry which is preliminary data.</text>
</comment>
<keyword evidence="3" id="KW-1185">Reference proteome</keyword>
<evidence type="ECO:0008006" key="4">
    <source>
        <dbReference type="Google" id="ProtNLM"/>
    </source>
</evidence>
<accession>A0A6L9LA63</accession>